<proteinExistence type="predicted"/>
<reference evidence="1 2" key="1">
    <citation type="submission" date="2017-02" db="EMBL/GenBank/DDBJ databases">
        <title>Complete genome sequences of Mycobacterium kansasii strains isolated from rhesus macaques.</title>
        <authorList>
            <person name="Panda A."/>
            <person name="Nagaraj S."/>
            <person name="Zhao X."/>
            <person name="Tettelin H."/>
            <person name="Detolla L.J."/>
        </authorList>
    </citation>
    <scope>NUCLEOTIDE SEQUENCE [LARGE SCALE GENOMIC DNA]</scope>
    <source>
        <strain evidence="1 2">11-3813</strain>
    </source>
</reference>
<sequence length="44" mass="5008">MICGYCGIVDTTLGWFHWGRAVSTLRRLRTLSLADARPPPEHPR</sequence>
<comment type="caution">
    <text evidence="1">The sequence shown here is derived from an EMBL/GenBank/DDBJ whole genome shotgun (WGS) entry which is preliminary data.</text>
</comment>
<protein>
    <submittedName>
        <fullName evidence="1">Uncharacterized protein</fullName>
    </submittedName>
</protein>
<evidence type="ECO:0000313" key="2">
    <source>
        <dbReference type="Proteomes" id="UP000189229"/>
    </source>
</evidence>
<accession>A0A1V3WZG6</accession>
<evidence type="ECO:0000313" key="1">
    <source>
        <dbReference type="EMBL" id="OOK72300.1"/>
    </source>
</evidence>
<dbReference type="AlphaFoldDB" id="A0A1V3WZG6"/>
<name>A0A1V3WZG6_MYCKA</name>
<organism evidence="1 2">
    <name type="scientific">Mycobacterium kansasii</name>
    <dbReference type="NCBI Taxonomy" id="1768"/>
    <lineage>
        <taxon>Bacteria</taxon>
        <taxon>Bacillati</taxon>
        <taxon>Actinomycetota</taxon>
        <taxon>Actinomycetes</taxon>
        <taxon>Mycobacteriales</taxon>
        <taxon>Mycobacteriaceae</taxon>
        <taxon>Mycobacterium</taxon>
    </lineage>
</organism>
<dbReference type="EMBL" id="MVBM01000005">
    <property type="protein sequence ID" value="OOK72300.1"/>
    <property type="molecule type" value="Genomic_DNA"/>
</dbReference>
<dbReference type="Proteomes" id="UP000189229">
    <property type="component" value="Unassembled WGS sequence"/>
</dbReference>
<gene>
    <name evidence="1" type="ORF">BZL30_5931</name>
</gene>